<name>A0A290MNN6_CAUVI</name>
<protein>
    <recommendedName>
        <fullName evidence="5">Secreted protein</fullName>
    </recommendedName>
</protein>
<evidence type="ECO:0000313" key="4">
    <source>
        <dbReference type="Proteomes" id="UP000217311"/>
    </source>
</evidence>
<evidence type="ECO:0008006" key="5">
    <source>
        <dbReference type="Google" id="ProtNLM"/>
    </source>
</evidence>
<organism evidence="3 4">
    <name type="scientific">Caulobacter vibrioides</name>
    <name type="common">Caulobacter crescentus</name>
    <dbReference type="NCBI Taxonomy" id="155892"/>
    <lineage>
        <taxon>Bacteria</taxon>
        <taxon>Pseudomonadati</taxon>
        <taxon>Pseudomonadota</taxon>
        <taxon>Alphaproteobacteria</taxon>
        <taxon>Caulobacterales</taxon>
        <taxon>Caulobacteraceae</taxon>
        <taxon>Caulobacter</taxon>
    </lineage>
</organism>
<proteinExistence type="predicted"/>
<feature type="chain" id="PRO_5012606368" description="Secreted protein" evidence="2">
    <location>
        <begin position="24"/>
        <end position="281"/>
    </location>
</feature>
<keyword evidence="2" id="KW-0732">Signal</keyword>
<dbReference type="EMBL" id="CP023315">
    <property type="protein sequence ID" value="ATC31409.1"/>
    <property type="molecule type" value="Genomic_DNA"/>
</dbReference>
<feature type="signal peptide" evidence="2">
    <location>
        <begin position="1"/>
        <end position="23"/>
    </location>
</feature>
<accession>A0A290MNN6</accession>
<reference evidence="4" key="1">
    <citation type="submission" date="2017-09" db="EMBL/GenBank/DDBJ databases">
        <title>Genome evolution observed in wild isolates of Caulobacter crescentus.</title>
        <authorList>
            <person name="Ely B."/>
            <person name="Wilson K."/>
            <person name="Scott D."/>
        </authorList>
    </citation>
    <scope>NUCLEOTIDE SEQUENCE [LARGE SCALE GENOMIC DNA]</scope>
    <source>
        <strain evidence="4">CB13b1a</strain>
    </source>
</reference>
<dbReference type="RefSeq" id="WP_096050868.1">
    <property type="nucleotide sequence ID" value="NZ_CP023315.3"/>
</dbReference>
<sequence length="281" mass="29309">MRHVALGCVLVATGLAVVGTATAWSTRAPEAFNQTLTLAGGPTDGAAGDDVDAPIATARYGGERSRTTAAEATTAPAAATVALAGGLSEAGLAGAAPAKPEPALSTPKAYARTEAPAPRPATRILTEAAPSHPRPVLALTHVKTYRPYAKVLKVEVDKEPLPFTPLGVQSSAVKRLSLNASNLISKASASAEDLRRGRWMLFAASSGKAYSLNMVRDTLNGWRNAGFSEDKVARFGSRQVGVGYRKNNNQVSLSATRRKLNSIDYSDKDTVVGVTVSIQGR</sequence>
<gene>
    <name evidence="3" type="ORF">CA606_03065</name>
</gene>
<feature type="region of interest" description="Disordered" evidence="1">
    <location>
        <begin position="92"/>
        <end position="121"/>
    </location>
</feature>
<dbReference type="AlphaFoldDB" id="A0A290MNN6"/>
<evidence type="ECO:0000256" key="2">
    <source>
        <dbReference type="SAM" id="SignalP"/>
    </source>
</evidence>
<dbReference type="Proteomes" id="UP000217311">
    <property type="component" value="Chromosome"/>
</dbReference>
<evidence type="ECO:0000313" key="3">
    <source>
        <dbReference type="EMBL" id="ATC31409.1"/>
    </source>
</evidence>
<evidence type="ECO:0000256" key="1">
    <source>
        <dbReference type="SAM" id="MobiDB-lite"/>
    </source>
</evidence>